<dbReference type="GO" id="GO:0016020">
    <property type="term" value="C:membrane"/>
    <property type="evidence" value="ECO:0007669"/>
    <property type="project" value="GOC"/>
</dbReference>
<dbReference type="Pfam" id="PF00535">
    <property type="entry name" value="Glycos_transf_2"/>
    <property type="match status" value="1"/>
</dbReference>
<dbReference type="GO" id="GO:0009247">
    <property type="term" value="P:glycolipid biosynthetic process"/>
    <property type="evidence" value="ECO:0007669"/>
    <property type="project" value="TreeGrafter"/>
</dbReference>
<dbReference type="OrthoDB" id="9810303at2"/>
<dbReference type="EMBL" id="CP022386">
    <property type="protein sequence ID" value="ATA85910.1"/>
    <property type="molecule type" value="Genomic_DNA"/>
</dbReference>
<organism evidence="5 6">
    <name type="scientific">Capnocytophaga gingivalis</name>
    <dbReference type="NCBI Taxonomy" id="1017"/>
    <lineage>
        <taxon>Bacteria</taxon>
        <taxon>Pseudomonadati</taxon>
        <taxon>Bacteroidota</taxon>
        <taxon>Flavobacteriia</taxon>
        <taxon>Flavobacteriales</taxon>
        <taxon>Flavobacteriaceae</taxon>
        <taxon>Capnocytophaga</taxon>
    </lineage>
</organism>
<evidence type="ECO:0000313" key="5">
    <source>
        <dbReference type="EMBL" id="ATA85910.1"/>
    </source>
</evidence>
<protein>
    <submittedName>
        <fullName evidence="5">Dolichyl-phosphate beta-D-mannosyltransferase</fullName>
    </submittedName>
</protein>
<keyword evidence="3 5" id="KW-0808">Transferase</keyword>
<evidence type="ECO:0000256" key="2">
    <source>
        <dbReference type="ARBA" id="ARBA00022676"/>
    </source>
</evidence>
<dbReference type="PANTHER" id="PTHR43398:SF1">
    <property type="entry name" value="DOLICHOL-PHOSPHATE MANNOSYLTRANSFERASE SUBUNIT 1"/>
    <property type="match status" value="1"/>
</dbReference>
<dbReference type="AlphaFoldDB" id="A0A250FLA3"/>
<gene>
    <name evidence="5" type="ORF">CGC50_01300</name>
</gene>
<reference evidence="6" key="1">
    <citation type="submission" date="2017-06" db="EMBL/GenBank/DDBJ databases">
        <title>Capnocytophaga spp. assemblies.</title>
        <authorList>
            <person name="Gulvik C.A."/>
        </authorList>
    </citation>
    <scope>NUCLEOTIDE SEQUENCE [LARGE SCALE GENOMIC DNA]</scope>
    <source>
        <strain evidence="6">H1496</strain>
    </source>
</reference>
<dbReference type="InterPro" id="IPR039528">
    <property type="entry name" value="DPM1-like"/>
</dbReference>
<dbReference type="Gene3D" id="3.90.550.10">
    <property type="entry name" value="Spore Coat Polysaccharide Biosynthesis Protein SpsA, Chain A"/>
    <property type="match status" value="1"/>
</dbReference>
<dbReference type="RefSeq" id="WP_095909369.1">
    <property type="nucleotide sequence ID" value="NZ_CAUVLU010000006.1"/>
</dbReference>
<dbReference type="InterPro" id="IPR029044">
    <property type="entry name" value="Nucleotide-diphossugar_trans"/>
</dbReference>
<dbReference type="FunFam" id="3.90.550.10:FF:000128">
    <property type="entry name" value="Glycosyl transferase family 2"/>
    <property type="match status" value="1"/>
</dbReference>
<dbReference type="KEGG" id="cgh:CGC50_01300"/>
<proteinExistence type="inferred from homology"/>
<sequence length="250" mass="28920">MTTSLVEIFSDSLVIIPTYNEIENIESIIRVTLLQAPHFDILIVDDNSPDGTADKVRELQKEFPDRLFLTVRQEKSGLGTAYIHGFLWGLQSEKRYAYLFEMDADFSHNPADLIRLYRACKDEHADMAIGSRYIKGVNVVNWPLRRILLSYGASFYVKLITGMKIQDPTAGFICYRREVLEHIDFDKIKFVGYAFQIEMKYKAYVKKFSLREISIVFTDRLRGKSKMNLSIIREAVFGVISMKIRHLLGN</sequence>
<evidence type="ECO:0000256" key="1">
    <source>
        <dbReference type="ARBA" id="ARBA00006739"/>
    </source>
</evidence>
<evidence type="ECO:0000313" key="6">
    <source>
        <dbReference type="Proteomes" id="UP000217250"/>
    </source>
</evidence>
<name>A0A250FLA3_9FLAO</name>
<accession>A0A250FLA3</accession>
<evidence type="ECO:0000256" key="3">
    <source>
        <dbReference type="ARBA" id="ARBA00022679"/>
    </source>
</evidence>
<keyword evidence="2 5" id="KW-0328">Glycosyltransferase</keyword>
<feature type="domain" description="Glycosyltransferase 2-like" evidence="4">
    <location>
        <begin position="14"/>
        <end position="183"/>
    </location>
</feature>
<dbReference type="GeneID" id="84807202"/>
<dbReference type="GO" id="GO:0004582">
    <property type="term" value="F:dolichyl-phosphate beta-D-mannosyltransferase activity"/>
    <property type="evidence" value="ECO:0007669"/>
    <property type="project" value="InterPro"/>
</dbReference>
<dbReference type="PANTHER" id="PTHR43398">
    <property type="entry name" value="DOLICHOL-PHOSPHATE MANNOSYLTRANSFERASE SUBUNIT 1"/>
    <property type="match status" value="1"/>
</dbReference>
<dbReference type="Proteomes" id="UP000217250">
    <property type="component" value="Chromosome"/>
</dbReference>
<dbReference type="SUPFAM" id="SSF53448">
    <property type="entry name" value="Nucleotide-diphospho-sugar transferases"/>
    <property type="match status" value="1"/>
</dbReference>
<comment type="similarity">
    <text evidence="1">Belongs to the glycosyltransferase 2 family.</text>
</comment>
<evidence type="ECO:0000259" key="4">
    <source>
        <dbReference type="Pfam" id="PF00535"/>
    </source>
</evidence>
<dbReference type="InterPro" id="IPR001173">
    <property type="entry name" value="Glyco_trans_2-like"/>
</dbReference>
<dbReference type="CDD" id="cd06442">
    <property type="entry name" value="DPM1_like"/>
    <property type="match status" value="1"/>
</dbReference>